<dbReference type="BioCyc" id="KPNE507522:GI0B-1250-MONOMER"/>
<evidence type="ECO:0000313" key="2">
    <source>
        <dbReference type="Proteomes" id="UP000001734"/>
    </source>
</evidence>
<dbReference type="AlphaFoldDB" id="B5XNJ0"/>
<accession>B5XNJ0</accession>
<gene>
    <name evidence="1" type="ordered locus">KPK_1250</name>
</gene>
<evidence type="ECO:0000313" key="1">
    <source>
        <dbReference type="EMBL" id="ACI11786.1"/>
    </source>
</evidence>
<sequence>MKLCGCAAAENDKTMKNAALVHCFTLFICSSREKFCELHQQS</sequence>
<dbReference type="HOGENOM" id="CLU_3252865_0_0_6"/>
<dbReference type="EMBL" id="CP000964">
    <property type="protein sequence ID" value="ACI11786.1"/>
    <property type="molecule type" value="Genomic_DNA"/>
</dbReference>
<name>B5XNJ0_KLEV3</name>
<protein>
    <submittedName>
        <fullName evidence="1">Uncharacterized protein</fullName>
    </submittedName>
</protein>
<dbReference type="Proteomes" id="UP000001734">
    <property type="component" value="Chromosome"/>
</dbReference>
<dbReference type="KEGG" id="kpe:KPK_1250"/>
<reference evidence="1 2" key="1">
    <citation type="journal article" date="2008" name="PLoS Genet.">
        <title>Complete genome sequence of the N2-fixing broad host range endophyte Klebsiella pneumoniae 342 and virulence predictions verified in mice.</title>
        <authorList>
            <person name="Fouts D.E."/>
            <person name="Tyler H.L."/>
            <person name="DeBoy R.T."/>
            <person name="Daugherty S."/>
            <person name="Ren Q."/>
            <person name="Badger J.H."/>
            <person name="Durkin A.S."/>
            <person name="Huot H."/>
            <person name="Shrivastava S."/>
            <person name="Kothari S."/>
            <person name="Dodson R.J."/>
            <person name="Mohamoud Y."/>
            <person name="Khouri H."/>
            <person name="Roesch L.F."/>
            <person name="Krogfelt K.A."/>
            <person name="Struve C."/>
            <person name="Triplett E.W."/>
            <person name="Methe B.A."/>
        </authorList>
    </citation>
    <scope>NUCLEOTIDE SEQUENCE [LARGE SCALE GENOMIC DNA]</scope>
    <source>
        <strain evidence="1 2">342</strain>
    </source>
</reference>
<proteinExistence type="predicted"/>
<organism evidence="1 2">
    <name type="scientific">Klebsiella variicola (strain 342)</name>
    <name type="common">Klebsiella pneumoniae</name>
    <dbReference type="NCBI Taxonomy" id="507522"/>
    <lineage>
        <taxon>Bacteria</taxon>
        <taxon>Pseudomonadati</taxon>
        <taxon>Pseudomonadota</taxon>
        <taxon>Gammaproteobacteria</taxon>
        <taxon>Enterobacterales</taxon>
        <taxon>Enterobacteriaceae</taxon>
        <taxon>Klebsiella/Raoultella group</taxon>
        <taxon>Klebsiella</taxon>
        <taxon>Klebsiella pneumoniae complex</taxon>
    </lineage>
</organism>